<proteinExistence type="predicted"/>
<feature type="region of interest" description="Disordered" evidence="1">
    <location>
        <begin position="150"/>
        <end position="203"/>
    </location>
</feature>
<dbReference type="Pfam" id="PF06240">
    <property type="entry name" value="COXG"/>
    <property type="match status" value="1"/>
</dbReference>
<gene>
    <name evidence="2" type="ORF">GCM10022381_11780</name>
</gene>
<accession>A0ABP7KB64</accession>
<evidence type="ECO:0000256" key="1">
    <source>
        <dbReference type="SAM" id="MobiDB-lite"/>
    </source>
</evidence>
<dbReference type="PANTHER" id="PTHR38588">
    <property type="entry name" value="BLL0334 PROTEIN"/>
    <property type="match status" value="1"/>
</dbReference>
<evidence type="ECO:0008006" key="4">
    <source>
        <dbReference type="Google" id="ProtNLM"/>
    </source>
</evidence>
<dbReference type="CDD" id="cd07823">
    <property type="entry name" value="SRPBCC_5"/>
    <property type="match status" value="1"/>
</dbReference>
<dbReference type="Proteomes" id="UP001501803">
    <property type="component" value="Unassembled WGS sequence"/>
</dbReference>
<dbReference type="Gene3D" id="3.30.530.20">
    <property type="match status" value="1"/>
</dbReference>
<organism evidence="2 3">
    <name type="scientific">Leifsonia kafniensis</name>
    <dbReference type="NCBI Taxonomy" id="475957"/>
    <lineage>
        <taxon>Bacteria</taxon>
        <taxon>Bacillati</taxon>
        <taxon>Actinomycetota</taxon>
        <taxon>Actinomycetes</taxon>
        <taxon>Micrococcales</taxon>
        <taxon>Microbacteriaceae</taxon>
        <taxon>Leifsonia</taxon>
    </lineage>
</organism>
<dbReference type="EMBL" id="BAABCN010000002">
    <property type="protein sequence ID" value="GAA3870207.1"/>
    <property type="molecule type" value="Genomic_DNA"/>
</dbReference>
<comment type="caution">
    <text evidence="2">The sequence shown here is derived from an EMBL/GenBank/DDBJ whole genome shotgun (WGS) entry which is preliminary data.</text>
</comment>
<dbReference type="InterPro" id="IPR010419">
    <property type="entry name" value="CO_DH_gsu"/>
</dbReference>
<reference evidence="3" key="1">
    <citation type="journal article" date="2019" name="Int. J. Syst. Evol. Microbiol.">
        <title>The Global Catalogue of Microorganisms (GCM) 10K type strain sequencing project: providing services to taxonomists for standard genome sequencing and annotation.</title>
        <authorList>
            <consortium name="The Broad Institute Genomics Platform"/>
            <consortium name="The Broad Institute Genome Sequencing Center for Infectious Disease"/>
            <person name="Wu L."/>
            <person name="Ma J."/>
        </authorList>
    </citation>
    <scope>NUCLEOTIDE SEQUENCE [LARGE SCALE GENOMIC DNA]</scope>
    <source>
        <strain evidence="3">JCM 17021</strain>
    </source>
</reference>
<evidence type="ECO:0000313" key="3">
    <source>
        <dbReference type="Proteomes" id="UP001501803"/>
    </source>
</evidence>
<dbReference type="PANTHER" id="PTHR38588:SF1">
    <property type="entry name" value="BLL0334 PROTEIN"/>
    <property type="match status" value="1"/>
</dbReference>
<dbReference type="SUPFAM" id="SSF55961">
    <property type="entry name" value="Bet v1-like"/>
    <property type="match status" value="1"/>
</dbReference>
<protein>
    <recommendedName>
        <fullName evidence="4">Carbon monoxide dehydrogenase</fullName>
    </recommendedName>
</protein>
<feature type="compositionally biased region" description="Low complexity" evidence="1">
    <location>
        <begin position="179"/>
        <end position="188"/>
    </location>
</feature>
<sequence>MQLESTFSVVAPIDEVWETLMDFERVAGCVPGAQVLNKLSEDAYQVSLKVKLGPVSMQYRGQLTVVERDATAHRAAFEGKAQEARGQGTAQGTATLVLVESAGTTTGTVSADVDLSGKVAAMGKSIIGGVTDQMMALFAENLQKMVGEAREDTAGVSPADTPGEQPVEPEKPHTGPEISPTVRPSSVRPSPPASPSTGSPNTATSLNAVALVKGMIMDRLTPAKLLGLVAAVAYVAYRLGRRAESRTPSSRTVSR</sequence>
<dbReference type="InterPro" id="IPR023393">
    <property type="entry name" value="START-like_dom_sf"/>
</dbReference>
<name>A0ABP7KB64_9MICO</name>
<dbReference type="RefSeq" id="WP_345063361.1">
    <property type="nucleotide sequence ID" value="NZ_BAABCN010000002.1"/>
</dbReference>
<evidence type="ECO:0000313" key="2">
    <source>
        <dbReference type="EMBL" id="GAA3870207.1"/>
    </source>
</evidence>
<keyword evidence="3" id="KW-1185">Reference proteome</keyword>